<dbReference type="Proteomes" id="UP000583556">
    <property type="component" value="Unassembled WGS sequence"/>
</dbReference>
<dbReference type="CDD" id="cd00667">
    <property type="entry name" value="ring_hydroxylating_dioxygenases_beta"/>
    <property type="match status" value="1"/>
</dbReference>
<dbReference type="InterPro" id="IPR000391">
    <property type="entry name" value="Rng_hydr_dOase-bsu"/>
</dbReference>
<proteinExistence type="inferred from homology"/>
<dbReference type="PANTHER" id="PTHR41534">
    <property type="entry name" value="BLR3401 PROTEIN"/>
    <property type="match status" value="1"/>
</dbReference>
<evidence type="ECO:0000256" key="1">
    <source>
        <dbReference type="ARBA" id="ARBA00009570"/>
    </source>
</evidence>
<keyword evidence="3" id="KW-0223">Dioxygenase</keyword>
<name>A0A7Y0BR62_9SPHN</name>
<reference evidence="3 4" key="1">
    <citation type="submission" date="2020-04" db="EMBL/GenBank/DDBJ databases">
        <title>Novosphingobium sp. TW-4 isolated from soil.</title>
        <authorList>
            <person name="Dahal R.H."/>
            <person name="Chaudhary D.K."/>
        </authorList>
    </citation>
    <scope>NUCLEOTIDE SEQUENCE [LARGE SCALE GENOMIC DNA]</scope>
    <source>
        <strain evidence="3 4">TW-4</strain>
    </source>
</reference>
<comment type="caution">
    <text evidence="3">The sequence shown here is derived from an EMBL/GenBank/DDBJ whole genome shotgun (WGS) entry which is preliminary data.</text>
</comment>
<dbReference type="PANTHER" id="PTHR41534:SF2">
    <property type="entry name" value="3-PHENYLPROPIONATE_CINNAMIC ACID DIOXYGENASE SUBUNIT BETA"/>
    <property type="match status" value="1"/>
</dbReference>
<keyword evidence="2" id="KW-0560">Oxidoreductase</keyword>
<dbReference type="InterPro" id="IPR032710">
    <property type="entry name" value="NTF2-like_dom_sf"/>
</dbReference>
<evidence type="ECO:0000313" key="3">
    <source>
        <dbReference type="EMBL" id="NML95057.1"/>
    </source>
</evidence>
<sequence>MGLPSLEQMQLQHVAAQLNALHAELIDDDRLEEWPDLFEEKCRYSVISAENHNRSLNLAAVFCDSRGMLVDRIVSLRRANIFPAHAYRHILGPTRVVSSNEQIVSAQTNYVVLMTRNDGQTSIYNSGKYIDEIDFSGDVPRFVSKTAIFDTHLIDTMMVRPI</sequence>
<dbReference type="RefSeq" id="WP_169494294.1">
    <property type="nucleotide sequence ID" value="NZ_JABBGM010000007.1"/>
</dbReference>
<dbReference type="GO" id="GO:0019380">
    <property type="term" value="P:3-phenylpropionate catabolic process"/>
    <property type="evidence" value="ECO:0007669"/>
    <property type="project" value="TreeGrafter"/>
</dbReference>
<organism evidence="3 4">
    <name type="scientific">Novosphingobium olei</name>
    <dbReference type="NCBI Taxonomy" id="2728851"/>
    <lineage>
        <taxon>Bacteria</taxon>
        <taxon>Pseudomonadati</taxon>
        <taxon>Pseudomonadota</taxon>
        <taxon>Alphaproteobacteria</taxon>
        <taxon>Sphingomonadales</taxon>
        <taxon>Sphingomonadaceae</taxon>
        <taxon>Novosphingobium</taxon>
    </lineage>
</organism>
<dbReference type="Gene3D" id="3.10.450.50">
    <property type="match status" value="1"/>
</dbReference>
<evidence type="ECO:0000256" key="2">
    <source>
        <dbReference type="ARBA" id="ARBA00023002"/>
    </source>
</evidence>
<comment type="similarity">
    <text evidence="1">Belongs to the bacterial ring-hydroxylating dioxygenase beta subunit family.</text>
</comment>
<dbReference type="GO" id="GO:0051213">
    <property type="term" value="F:dioxygenase activity"/>
    <property type="evidence" value="ECO:0007669"/>
    <property type="project" value="UniProtKB-KW"/>
</dbReference>
<accession>A0A7Y0BR62</accession>
<gene>
    <name evidence="3" type="ORF">HHL27_15395</name>
</gene>
<dbReference type="EMBL" id="JABBGM010000007">
    <property type="protein sequence ID" value="NML95057.1"/>
    <property type="molecule type" value="Genomic_DNA"/>
</dbReference>
<dbReference type="SUPFAM" id="SSF54427">
    <property type="entry name" value="NTF2-like"/>
    <property type="match status" value="1"/>
</dbReference>
<keyword evidence="4" id="KW-1185">Reference proteome</keyword>
<dbReference type="Pfam" id="PF00866">
    <property type="entry name" value="Ring_hydroxyl_B"/>
    <property type="match status" value="1"/>
</dbReference>
<evidence type="ECO:0000313" key="4">
    <source>
        <dbReference type="Proteomes" id="UP000583556"/>
    </source>
</evidence>
<protein>
    <submittedName>
        <fullName evidence="3">Aromatic-ring-hydroxylating dioxygenase subunit beta</fullName>
    </submittedName>
</protein>
<dbReference type="AlphaFoldDB" id="A0A7Y0BR62"/>